<dbReference type="Gene3D" id="1.10.287.130">
    <property type="match status" value="1"/>
</dbReference>
<dbReference type="RefSeq" id="WP_091442721.1">
    <property type="nucleotide sequence ID" value="NZ_FMTP01000007.1"/>
</dbReference>
<dbReference type="InterPro" id="IPR035965">
    <property type="entry name" value="PAS-like_dom_sf"/>
</dbReference>
<evidence type="ECO:0000256" key="5">
    <source>
        <dbReference type="ARBA" id="ARBA00022777"/>
    </source>
</evidence>
<dbReference type="SUPFAM" id="SSF52172">
    <property type="entry name" value="CheY-like"/>
    <property type="match status" value="1"/>
</dbReference>
<organism evidence="11 12">
    <name type="scientific">Ancylobacter rudongensis</name>
    <dbReference type="NCBI Taxonomy" id="177413"/>
    <lineage>
        <taxon>Bacteria</taxon>
        <taxon>Pseudomonadati</taxon>
        <taxon>Pseudomonadota</taxon>
        <taxon>Alphaproteobacteria</taxon>
        <taxon>Hyphomicrobiales</taxon>
        <taxon>Xanthobacteraceae</taxon>
        <taxon>Ancylobacter</taxon>
    </lineage>
</organism>
<feature type="domain" description="PAS" evidence="9">
    <location>
        <begin position="739"/>
        <end position="779"/>
    </location>
</feature>
<dbReference type="InterPro" id="IPR001610">
    <property type="entry name" value="PAC"/>
</dbReference>
<dbReference type="NCBIfam" id="TIGR00229">
    <property type="entry name" value="sensory_box"/>
    <property type="match status" value="4"/>
</dbReference>
<dbReference type="FunFam" id="3.30.450.20:FF:000099">
    <property type="entry name" value="Sensory box sensor histidine kinase"/>
    <property type="match status" value="1"/>
</dbReference>
<keyword evidence="5" id="KW-0418">Kinase</keyword>
<feature type="domain" description="PAS" evidence="9">
    <location>
        <begin position="474"/>
        <end position="530"/>
    </location>
</feature>
<dbReference type="CDD" id="cd00130">
    <property type="entry name" value="PAS"/>
    <property type="match status" value="4"/>
</dbReference>
<dbReference type="SUPFAM" id="SSF55781">
    <property type="entry name" value="GAF domain-like"/>
    <property type="match status" value="1"/>
</dbReference>
<dbReference type="PROSITE" id="PS50112">
    <property type="entry name" value="PAS"/>
    <property type="match status" value="4"/>
</dbReference>
<dbReference type="Pfam" id="PF01590">
    <property type="entry name" value="GAF"/>
    <property type="match status" value="1"/>
</dbReference>
<dbReference type="InterPro" id="IPR036890">
    <property type="entry name" value="HATPase_C_sf"/>
</dbReference>
<accession>A0A1G4UDR7</accession>
<keyword evidence="3 6" id="KW-0597">Phosphoprotein</keyword>
<keyword evidence="4" id="KW-0808">Transferase</keyword>
<evidence type="ECO:0000313" key="11">
    <source>
        <dbReference type="EMBL" id="SCW91704.1"/>
    </source>
</evidence>
<evidence type="ECO:0000259" key="7">
    <source>
        <dbReference type="PROSITE" id="PS50109"/>
    </source>
</evidence>
<dbReference type="SMART" id="SM00387">
    <property type="entry name" value="HATPase_c"/>
    <property type="match status" value="1"/>
</dbReference>
<dbReference type="InterPro" id="IPR029016">
    <property type="entry name" value="GAF-like_dom_sf"/>
</dbReference>
<dbReference type="SUPFAM" id="SSF47384">
    <property type="entry name" value="Homodimeric domain of signal transducing histidine kinase"/>
    <property type="match status" value="1"/>
</dbReference>
<comment type="catalytic activity">
    <reaction evidence="1">
        <text>ATP + protein L-histidine = ADP + protein N-phospho-L-histidine.</text>
        <dbReference type="EC" id="2.7.13.3"/>
    </reaction>
</comment>
<dbReference type="EC" id="2.7.13.3" evidence="2"/>
<dbReference type="PROSITE" id="PS50110">
    <property type="entry name" value="RESPONSE_REGULATORY"/>
    <property type="match status" value="1"/>
</dbReference>
<dbReference type="GO" id="GO:0006355">
    <property type="term" value="P:regulation of DNA-templated transcription"/>
    <property type="evidence" value="ECO:0007669"/>
    <property type="project" value="InterPro"/>
</dbReference>
<dbReference type="InterPro" id="IPR001789">
    <property type="entry name" value="Sig_transdc_resp-reg_receiver"/>
</dbReference>
<evidence type="ECO:0000259" key="10">
    <source>
        <dbReference type="PROSITE" id="PS50113"/>
    </source>
</evidence>
<dbReference type="Gene3D" id="3.40.50.2300">
    <property type="match status" value="1"/>
</dbReference>
<proteinExistence type="predicted"/>
<dbReference type="PRINTS" id="PR00344">
    <property type="entry name" value="BCTRLSENSOR"/>
</dbReference>
<dbReference type="Pfam" id="PF00512">
    <property type="entry name" value="HisKA"/>
    <property type="match status" value="1"/>
</dbReference>
<dbReference type="InterPro" id="IPR005467">
    <property type="entry name" value="His_kinase_dom"/>
</dbReference>
<reference evidence="12" key="1">
    <citation type="submission" date="2016-10" db="EMBL/GenBank/DDBJ databases">
        <authorList>
            <person name="Varghese N."/>
            <person name="Submissions S."/>
        </authorList>
    </citation>
    <scope>NUCLEOTIDE SEQUENCE [LARGE SCALE GENOMIC DNA]</scope>
    <source>
        <strain evidence="12">CGMCC 1.1761</strain>
    </source>
</reference>
<dbReference type="GO" id="GO:0000155">
    <property type="term" value="F:phosphorelay sensor kinase activity"/>
    <property type="evidence" value="ECO:0007669"/>
    <property type="project" value="InterPro"/>
</dbReference>
<dbReference type="SUPFAM" id="SSF55785">
    <property type="entry name" value="PYP-like sensor domain (PAS domain)"/>
    <property type="match status" value="5"/>
</dbReference>
<dbReference type="InterPro" id="IPR052162">
    <property type="entry name" value="Sensor_kinase/Photoreceptor"/>
</dbReference>
<dbReference type="PANTHER" id="PTHR43304:SF1">
    <property type="entry name" value="PAC DOMAIN-CONTAINING PROTEIN"/>
    <property type="match status" value="1"/>
</dbReference>
<dbReference type="SUPFAM" id="SSF55874">
    <property type="entry name" value="ATPase domain of HSP90 chaperone/DNA topoisomerase II/histidine kinase"/>
    <property type="match status" value="1"/>
</dbReference>
<dbReference type="Gene3D" id="3.30.565.10">
    <property type="entry name" value="Histidine kinase-like ATPase, C-terminal domain"/>
    <property type="match status" value="1"/>
</dbReference>
<dbReference type="InterPro" id="IPR036097">
    <property type="entry name" value="HisK_dim/P_sf"/>
</dbReference>
<dbReference type="InterPro" id="IPR003018">
    <property type="entry name" value="GAF"/>
</dbReference>
<feature type="domain" description="PAS" evidence="9">
    <location>
        <begin position="346"/>
        <end position="404"/>
    </location>
</feature>
<dbReference type="Proteomes" id="UP000198889">
    <property type="component" value="Unassembled WGS sequence"/>
</dbReference>
<dbReference type="SMART" id="SM00091">
    <property type="entry name" value="PAS"/>
    <property type="match status" value="4"/>
</dbReference>
<dbReference type="InterPro" id="IPR000700">
    <property type="entry name" value="PAS-assoc_C"/>
</dbReference>
<sequence>MGFDVRLDETVVATDRAFFAGGGALARRIVEFDWASTPIGPLEAWPLSLHNTVSLMLASPVPLVLLWGERGVMIYNDAYSVFAGGRDSGLLGSNVREGWPEVADFNDNVMRVGLSGGTLSYRDLPLTLHRDGHPEQVWLNLDYSPVAGDDGTPAGVIAVVVEVTDAHRTRVALEESETRLRFLDALGRAVAECRDAGEILAITTRMTAEHLGVSICAYADMDEDEDGFTIRGNWHAPGSLSLLGHYRLADFGSRVFGELKVGQPLIIRDTALELSWQEAAAFAALGIAATICMPLFKQGRLIALMAVHDKAPHDWSDYELSVIREVTERSWAHIQRAGAEGVLREREAHHRQILDSAIDYGIVATDLEGRCTLWNRGAAEMLGWSEADMLGQTMDIFFTPEDREAGRPKAKRGEALASGRAHDARWHLKRSGERFWGLSEMMPLRDAAGTPIGFVKLIRDRTAEYAAQEALRQSEEQLRRAQAAGGVGLFSIDITSNVIHATAEFCRLFGLPPAAEIPAPMVERLVVPEDALRISNLASREAGVALLDAEYRIRRHDTGEERIIARKAGYERDEAGRPVRMVGAVQDVTDRRQTQMALEKSEAQFSALAQNMPNQVWTARADGALDWFNDQIYVYSGAAPGSLDGEGWTDLVHADDLPHARERWSLAVASGETYETEMRLRESSGTYRWHLARAVPLIDARGMISAWVGTNTDIEAQKRAEEAFAQDRDRLWRISQDLMLVCDFEGTITAVNPSAERLLGWDEGEMTGRKVADFLHPEDLDANTRELASSSAGLATFAFENRYRTKAGEYRLLAWSAVPGNGRIHAVGRDVTEQRAVEEALRQSQKMEAVGQLTGGIAHDFNNLLQGITGSLDILGNRIAQGRTDDLARWVGGARTCADRAAALTHRLLAFSRRQPLDPRPVRANPLVASLEDMLRRTLGERIELELVLGGGLWLTRCDPNQLESAILNLAINARDAMPEGGKLTIETCNAHLDSLFAAREREVKPGQYVCICVTDTGTGMSRETMARAFEPFFTTKPIGQGTGLGLSMVYGFTRQSEGYARIYSEIGQGTTIKLYLPRYRGEEETEEGSTGLGDAPASEAGEVVLVVEDEPVVRGLIVEVLHELGYRAIEASDGPKGLEILQSRRCIDLLITDVGLPGLNGRQVADGGRVSRPGLKVLFMTGYAENAALASGFLEPGMAMITKPFAMDILATRIREIIEK</sequence>
<dbReference type="Pfam" id="PF08447">
    <property type="entry name" value="PAS_3"/>
    <property type="match status" value="3"/>
</dbReference>
<evidence type="ECO:0000256" key="1">
    <source>
        <dbReference type="ARBA" id="ARBA00000085"/>
    </source>
</evidence>
<evidence type="ECO:0000256" key="3">
    <source>
        <dbReference type="ARBA" id="ARBA00022553"/>
    </source>
</evidence>
<dbReference type="Gene3D" id="3.30.450.20">
    <property type="entry name" value="PAS domain"/>
    <property type="match status" value="5"/>
</dbReference>
<dbReference type="SMART" id="SM00448">
    <property type="entry name" value="REC"/>
    <property type="match status" value="1"/>
</dbReference>
<feature type="domain" description="Response regulatory" evidence="8">
    <location>
        <begin position="1104"/>
        <end position="1219"/>
    </location>
</feature>
<gene>
    <name evidence="11" type="ORF">SAMN05660859_3730</name>
</gene>
<feature type="domain" description="Histidine kinase" evidence="7">
    <location>
        <begin position="856"/>
        <end position="1081"/>
    </location>
</feature>
<dbReference type="InterPro" id="IPR003594">
    <property type="entry name" value="HATPase_dom"/>
</dbReference>
<feature type="domain" description="PAC" evidence="10">
    <location>
        <begin position="122"/>
        <end position="175"/>
    </location>
</feature>
<dbReference type="InterPro" id="IPR000014">
    <property type="entry name" value="PAS"/>
</dbReference>
<feature type="modified residue" description="4-aspartylphosphate" evidence="6">
    <location>
        <position position="1154"/>
    </location>
</feature>
<evidence type="ECO:0000259" key="9">
    <source>
        <dbReference type="PROSITE" id="PS50112"/>
    </source>
</evidence>
<name>A0A1G4UDR7_9HYPH</name>
<dbReference type="SMART" id="SM00086">
    <property type="entry name" value="PAC"/>
    <property type="match status" value="5"/>
</dbReference>
<evidence type="ECO:0000259" key="8">
    <source>
        <dbReference type="PROSITE" id="PS50110"/>
    </source>
</evidence>
<dbReference type="Pfam" id="PF00072">
    <property type="entry name" value="Response_reg"/>
    <property type="match status" value="1"/>
</dbReference>
<dbReference type="CDD" id="cd16919">
    <property type="entry name" value="HATPase_CckA-like"/>
    <property type="match status" value="1"/>
</dbReference>
<dbReference type="InterPro" id="IPR013655">
    <property type="entry name" value="PAS_fold_3"/>
</dbReference>
<feature type="domain" description="PAS" evidence="9">
    <location>
        <begin position="601"/>
        <end position="671"/>
    </location>
</feature>
<protein>
    <recommendedName>
        <fullName evidence="2">histidine kinase</fullName>
        <ecNumber evidence="2">2.7.13.3</ecNumber>
    </recommendedName>
</protein>
<dbReference type="EMBL" id="FMTP01000007">
    <property type="protein sequence ID" value="SCW91704.1"/>
    <property type="molecule type" value="Genomic_DNA"/>
</dbReference>
<evidence type="ECO:0000256" key="4">
    <source>
        <dbReference type="ARBA" id="ARBA00022679"/>
    </source>
</evidence>
<feature type="domain" description="PAC" evidence="10">
    <location>
        <begin position="674"/>
        <end position="726"/>
    </location>
</feature>
<dbReference type="STRING" id="177413.SAMN05660859_3730"/>
<dbReference type="Gene3D" id="2.10.70.100">
    <property type="match status" value="1"/>
</dbReference>
<dbReference type="AlphaFoldDB" id="A0A1G4UDR7"/>
<dbReference type="InterPro" id="IPR004358">
    <property type="entry name" value="Sig_transdc_His_kin-like_C"/>
</dbReference>
<evidence type="ECO:0000256" key="6">
    <source>
        <dbReference type="PROSITE-ProRule" id="PRU00169"/>
    </source>
</evidence>
<dbReference type="SMART" id="SM00388">
    <property type="entry name" value="HisKA"/>
    <property type="match status" value="1"/>
</dbReference>
<dbReference type="Pfam" id="PF00989">
    <property type="entry name" value="PAS"/>
    <property type="match status" value="1"/>
</dbReference>
<feature type="domain" description="PAC" evidence="10">
    <location>
        <begin position="547"/>
        <end position="600"/>
    </location>
</feature>
<dbReference type="InterPro" id="IPR011006">
    <property type="entry name" value="CheY-like_superfamily"/>
</dbReference>
<dbReference type="CDD" id="cd00082">
    <property type="entry name" value="HisKA"/>
    <property type="match status" value="1"/>
</dbReference>
<dbReference type="InterPro" id="IPR003661">
    <property type="entry name" value="HisK_dim/P_dom"/>
</dbReference>
<dbReference type="InterPro" id="IPR013767">
    <property type="entry name" value="PAS_fold"/>
</dbReference>
<dbReference type="PROSITE" id="PS50113">
    <property type="entry name" value="PAC"/>
    <property type="match status" value="4"/>
</dbReference>
<evidence type="ECO:0000313" key="12">
    <source>
        <dbReference type="Proteomes" id="UP000198889"/>
    </source>
</evidence>
<dbReference type="SMART" id="SM00065">
    <property type="entry name" value="GAF"/>
    <property type="match status" value="1"/>
</dbReference>
<keyword evidence="12" id="KW-1185">Reference proteome</keyword>
<evidence type="ECO:0000256" key="2">
    <source>
        <dbReference type="ARBA" id="ARBA00012438"/>
    </source>
</evidence>
<dbReference type="Pfam" id="PF02518">
    <property type="entry name" value="HATPase_c"/>
    <property type="match status" value="1"/>
</dbReference>
<dbReference type="Gene3D" id="3.30.450.40">
    <property type="match status" value="1"/>
</dbReference>
<dbReference type="PROSITE" id="PS50109">
    <property type="entry name" value="HIS_KIN"/>
    <property type="match status" value="1"/>
</dbReference>
<feature type="domain" description="PAC" evidence="10">
    <location>
        <begin position="420"/>
        <end position="473"/>
    </location>
</feature>
<dbReference type="PANTHER" id="PTHR43304">
    <property type="entry name" value="PHYTOCHROME-LIKE PROTEIN CPH1"/>
    <property type="match status" value="1"/>
</dbReference>